<protein>
    <submittedName>
        <fullName evidence="1">Uncharacterized protein</fullName>
    </submittedName>
</protein>
<proteinExistence type="predicted"/>
<sequence length="110" mass="12533">MVQLKRALCENTRSSYSVHTARAPEGAVSPKYHRLLTSQRRAKQLSDTSLTQQVSLFTLTPSPLWCVTASFRNRCYLCTVSSCVLDRTNPVFYPEYGRNFAQTPPSKRQM</sequence>
<organism evidence="1 2">
    <name type="scientific">Pangasianodon gigas</name>
    <name type="common">Mekong giant catfish</name>
    <name type="synonym">Pangasius gigas</name>
    <dbReference type="NCBI Taxonomy" id="30993"/>
    <lineage>
        <taxon>Eukaryota</taxon>
        <taxon>Metazoa</taxon>
        <taxon>Chordata</taxon>
        <taxon>Craniata</taxon>
        <taxon>Vertebrata</taxon>
        <taxon>Euteleostomi</taxon>
        <taxon>Actinopterygii</taxon>
        <taxon>Neopterygii</taxon>
        <taxon>Teleostei</taxon>
        <taxon>Ostariophysi</taxon>
        <taxon>Siluriformes</taxon>
        <taxon>Pangasiidae</taxon>
        <taxon>Pangasianodon</taxon>
    </lineage>
</organism>
<keyword evidence="2" id="KW-1185">Reference proteome</keyword>
<dbReference type="Proteomes" id="UP000829447">
    <property type="component" value="Linkage Group LG15"/>
</dbReference>
<reference evidence="1 2" key="1">
    <citation type="journal article" date="2022" name="bioRxiv">
        <title>An ancient truncated duplication of the anti-Mullerian hormone receptor type 2 gene is a potential conserved master sex determinant in the Pangasiidae catfish family.</title>
        <authorList>
            <person name="Wen M."/>
            <person name="Pan Q."/>
            <person name="Jouanno E."/>
            <person name="Montfort J."/>
            <person name="Zahm M."/>
            <person name="Cabau C."/>
            <person name="Klopp C."/>
            <person name="Iampietro C."/>
            <person name="Roques C."/>
            <person name="Bouchez O."/>
            <person name="Castinel A."/>
            <person name="Donnadieu C."/>
            <person name="Parrinello H."/>
            <person name="Poncet C."/>
            <person name="Belmonte E."/>
            <person name="Gautier V."/>
            <person name="Avarre J.-C."/>
            <person name="Dugue R."/>
            <person name="Gustiano R."/>
            <person name="Ha T.T.T."/>
            <person name="Campet M."/>
            <person name="Sriphairoj K."/>
            <person name="Ribolli J."/>
            <person name="de Almeida F.L."/>
            <person name="Desvignes T."/>
            <person name="Postlethwait J.H."/>
            <person name="Bucao C.F."/>
            <person name="Robinson-Rechavi M."/>
            <person name="Bobe J."/>
            <person name="Herpin A."/>
            <person name="Guiguen Y."/>
        </authorList>
    </citation>
    <scope>NUCLEOTIDE SEQUENCE [LARGE SCALE GENOMIC DNA]</scope>
    <source>
        <strain evidence="1">YG-Dec2019</strain>
    </source>
</reference>
<evidence type="ECO:0000313" key="2">
    <source>
        <dbReference type="Proteomes" id="UP000829447"/>
    </source>
</evidence>
<comment type="caution">
    <text evidence="1">The sequence shown here is derived from an EMBL/GenBank/DDBJ whole genome shotgun (WGS) entry which is preliminary data.</text>
</comment>
<name>A0ACC5X682_PANGG</name>
<gene>
    <name evidence="1" type="ORF">PGIGA_G00065880</name>
</gene>
<accession>A0ACC5X682</accession>
<evidence type="ECO:0000313" key="1">
    <source>
        <dbReference type="EMBL" id="MCI4386722.1"/>
    </source>
</evidence>
<dbReference type="EMBL" id="CM040468">
    <property type="protein sequence ID" value="MCI4386722.1"/>
    <property type="molecule type" value="Genomic_DNA"/>
</dbReference>